<dbReference type="SUPFAM" id="SSF64182">
    <property type="entry name" value="DHH phosphoesterases"/>
    <property type="match status" value="1"/>
</dbReference>
<evidence type="ECO:0000259" key="2">
    <source>
        <dbReference type="Pfam" id="PF02272"/>
    </source>
</evidence>
<evidence type="ECO:0000313" key="4">
    <source>
        <dbReference type="EMBL" id="RGE67975.1"/>
    </source>
</evidence>
<dbReference type="InterPro" id="IPR001667">
    <property type="entry name" value="DDH_dom"/>
</dbReference>
<dbReference type="InterPro" id="IPR038763">
    <property type="entry name" value="DHH_sf"/>
</dbReference>
<dbReference type="Gene3D" id="3.10.310.30">
    <property type="match status" value="1"/>
</dbReference>
<dbReference type="PANTHER" id="PTHR47618:SF1">
    <property type="entry name" value="BIFUNCTIONAL OLIGORIBONUCLEASE AND PAP PHOSPHATASE NRNA"/>
    <property type="match status" value="1"/>
</dbReference>
<evidence type="ECO:0000259" key="1">
    <source>
        <dbReference type="Pfam" id="PF01368"/>
    </source>
</evidence>
<dbReference type="OrthoDB" id="9803668at2"/>
<keyword evidence="5" id="KW-1185">Reference proteome</keyword>
<evidence type="ECO:0000313" key="3">
    <source>
        <dbReference type="EMBL" id="RGE56136.1"/>
    </source>
</evidence>
<evidence type="ECO:0000313" key="5">
    <source>
        <dbReference type="Proteomes" id="UP000260812"/>
    </source>
</evidence>
<sequence length="313" mass="34677">MKLLEECKQAKRIGISGHIRPDGDCVGSCMGLYLYLKKVRPDADLHIFLEKPADIFSCISSVEEIDSEYGEQERFDVFFALDTASDRLGGAEAYFNSAVKKINIDHHISNKGCGDVNYVVPTASSTSELIYDLTEKEQLDEEIAKALYIGIIHDTGVFQYSNTSPETLRAAAKLISYGFDFSRLIEETFYEKTYLQTQILGRALLESILFMDGKCVVSVIDRKTMDFYGASPQDLEGIVSQLRSIKGVECAIFMYETGVLEYKVSMRSGGLVNVSQIASYFGGGGHVRAAGCTMNGTCHDVINNLSLHIEKQL</sequence>
<dbReference type="EMBL" id="QVLU01000022">
    <property type="protein sequence ID" value="RGE67975.1"/>
    <property type="molecule type" value="Genomic_DNA"/>
</dbReference>
<dbReference type="GO" id="GO:0003676">
    <property type="term" value="F:nucleic acid binding"/>
    <property type="evidence" value="ECO:0007669"/>
    <property type="project" value="InterPro"/>
</dbReference>
<dbReference type="GeneID" id="97990130"/>
<name>A0A3E3ILK8_9FIRM</name>
<dbReference type="PANTHER" id="PTHR47618">
    <property type="entry name" value="BIFUNCTIONAL OLIGORIBONUCLEASE AND PAP PHOSPHATASE NRNA"/>
    <property type="match status" value="1"/>
</dbReference>
<accession>A0A3E3ILK8</accession>
<dbReference type="RefSeq" id="WP_025491102.1">
    <property type="nucleotide sequence ID" value="NZ_CALBAU010000265.1"/>
</dbReference>
<organism evidence="4 6">
    <name type="scientific">Eisenbergiella massiliensis</name>
    <dbReference type="NCBI Taxonomy" id="1720294"/>
    <lineage>
        <taxon>Bacteria</taxon>
        <taxon>Bacillati</taxon>
        <taxon>Bacillota</taxon>
        <taxon>Clostridia</taxon>
        <taxon>Lachnospirales</taxon>
        <taxon>Lachnospiraceae</taxon>
        <taxon>Eisenbergiella</taxon>
    </lineage>
</organism>
<proteinExistence type="predicted"/>
<dbReference type="EMBL" id="QVLV01000029">
    <property type="protein sequence ID" value="RGE56136.1"/>
    <property type="molecule type" value="Genomic_DNA"/>
</dbReference>
<feature type="domain" description="DHHA1" evidence="2">
    <location>
        <begin position="214"/>
        <end position="296"/>
    </location>
</feature>
<dbReference type="InterPro" id="IPR051319">
    <property type="entry name" value="Oligoribo/pAp-PDE_c-di-AMP_PDE"/>
</dbReference>
<dbReference type="Gene3D" id="3.90.1640.10">
    <property type="entry name" value="inorganic pyrophosphatase (n-terminal core)"/>
    <property type="match status" value="1"/>
</dbReference>
<dbReference type="AlphaFoldDB" id="A0A3E3ILK8"/>
<dbReference type="Pfam" id="PF01368">
    <property type="entry name" value="DHH"/>
    <property type="match status" value="1"/>
</dbReference>
<gene>
    <name evidence="4" type="ORF">DWY69_21520</name>
    <name evidence="3" type="ORF">DXC51_25565</name>
</gene>
<protein>
    <submittedName>
        <fullName evidence="4">Bifunctional oligoribonuclease/PAP phosphatase NrnA</fullName>
    </submittedName>
</protein>
<dbReference type="Proteomes" id="UP000260812">
    <property type="component" value="Unassembled WGS sequence"/>
</dbReference>
<comment type="caution">
    <text evidence="4">The sequence shown here is derived from an EMBL/GenBank/DDBJ whole genome shotgun (WGS) entry which is preliminary data.</text>
</comment>
<feature type="domain" description="DDH" evidence="1">
    <location>
        <begin position="12"/>
        <end position="151"/>
    </location>
</feature>
<evidence type="ECO:0000313" key="6">
    <source>
        <dbReference type="Proteomes" id="UP000261166"/>
    </source>
</evidence>
<dbReference type="InterPro" id="IPR003156">
    <property type="entry name" value="DHHA1_dom"/>
</dbReference>
<dbReference type="Proteomes" id="UP000261166">
    <property type="component" value="Unassembled WGS sequence"/>
</dbReference>
<reference evidence="4 6" key="1">
    <citation type="submission" date="2018-08" db="EMBL/GenBank/DDBJ databases">
        <title>A genome reference for cultivated species of the human gut microbiota.</title>
        <authorList>
            <person name="Zou Y."/>
            <person name="Xue W."/>
            <person name="Luo G."/>
        </authorList>
    </citation>
    <scope>NUCLEOTIDE SEQUENCE [LARGE SCALE GENOMIC DNA]</scope>
    <source>
        <strain evidence="4 6">AF26-4BH</strain>
        <strain evidence="3">TF05-5AC</strain>
    </source>
</reference>
<dbReference type="Pfam" id="PF02272">
    <property type="entry name" value="DHHA1"/>
    <property type="match status" value="1"/>
</dbReference>